<dbReference type="GO" id="GO:0004062">
    <property type="term" value="F:aryl sulfotransferase activity"/>
    <property type="evidence" value="ECO:0007669"/>
    <property type="project" value="InterPro"/>
</dbReference>
<dbReference type="Proteomes" id="UP000655830">
    <property type="component" value="Unassembled WGS sequence"/>
</dbReference>
<evidence type="ECO:0000313" key="3">
    <source>
        <dbReference type="Proteomes" id="UP000655830"/>
    </source>
</evidence>
<name>A0A926ENH7_9FIRM</name>
<dbReference type="InterPro" id="IPR011047">
    <property type="entry name" value="Quinoprotein_ADH-like_sf"/>
</dbReference>
<dbReference type="PANTHER" id="PTHR35340">
    <property type="entry name" value="PQQ ENZYME REPEAT PROTEIN-RELATED"/>
    <property type="match status" value="1"/>
</dbReference>
<dbReference type="RefSeq" id="WP_249334186.1">
    <property type="nucleotide sequence ID" value="NZ_JACRSY010000046.1"/>
</dbReference>
<feature type="domain" description="Arylsulfotransferase N-terminal" evidence="1">
    <location>
        <begin position="37"/>
        <end position="114"/>
    </location>
</feature>
<gene>
    <name evidence="2" type="ORF">H8718_17665</name>
</gene>
<dbReference type="EMBL" id="JACRSY010000046">
    <property type="protein sequence ID" value="MBC8581327.1"/>
    <property type="molecule type" value="Genomic_DNA"/>
</dbReference>
<dbReference type="InterPro" id="IPR038477">
    <property type="entry name" value="ASST_N_sf"/>
</dbReference>
<dbReference type="Gene3D" id="2.60.40.3100">
    <property type="entry name" value="Arylsulphate sulphotransferase monomer, N-terminal domain"/>
    <property type="match status" value="1"/>
</dbReference>
<comment type="caution">
    <text evidence="2">The sequence shown here is derived from an EMBL/GenBank/DDBJ whole genome shotgun (WGS) entry which is preliminary data.</text>
</comment>
<dbReference type="InterPro" id="IPR010262">
    <property type="entry name" value="Arylsulfotransferase_bact"/>
</dbReference>
<dbReference type="AlphaFoldDB" id="A0A926ENH7"/>
<dbReference type="SUPFAM" id="SSF50998">
    <property type="entry name" value="Quinoprotein alcohol dehydrogenase-like"/>
    <property type="match status" value="1"/>
</dbReference>
<organism evidence="2 3">
    <name type="scientific">Zhenhengia yiwuensis</name>
    <dbReference type="NCBI Taxonomy" id="2763666"/>
    <lineage>
        <taxon>Bacteria</taxon>
        <taxon>Bacillati</taxon>
        <taxon>Bacillota</taxon>
        <taxon>Clostridia</taxon>
        <taxon>Lachnospirales</taxon>
        <taxon>Lachnospiraceae</taxon>
        <taxon>Zhenhengia</taxon>
    </lineage>
</organism>
<evidence type="ECO:0000259" key="1">
    <source>
        <dbReference type="Pfam" id="PF17425"/>
    </source>
</evidence>
<keyword evidence="3" id="KW-1185">Reference proteome</keyword>
<reference evidence="2" key="1">
    <citation type="submission" date="2020-08" db="EMBL/GenBank/DDBJ databases">
        <title>Genome public.</title>
        <authorList>
            <person name="Liu C."/>
            <person name="Sun Q."/>
        </authorList>
    </citation>
    <scope>NUCLEOTIDE SEQUENCE</scope>
    <source>
        <strain evidence="2">NSJ-12</strain>
    </source>
</reference>
<dbReference type="Pfam" id="PF05935">
    <property type="entry name" value="Arylsulfotrans"/>
    <property type="match status" value="1"/>
</dbReference>
<dbReference type="InterPro" id="IPR053143">
    <property type="entry name" value="Arylsulfate_ST"/>
</dbReference>
<sequence>MSVSFKSVDHLITAQYRQEQAMLEAFANGSYSVESPYVKLNPYIVCPLSAVIMFNTEEEVEVTLTVKGKEEAGNITHTFPKTKEHRLPVMGLYGDYENTVVLKLSNGVETEVKIQTAPVQDNIGKCTYINTTSEYMQDNIMFTTPAGEDYAAGYDYNGDCRWYLTEPFIFDMKRLKNGNVLIGSNRFIGKPYYMAGICEMSLCGKIYKEYRIPGGYHHDQFEMEDGNLLILTQQAGAATAEDMCVLVDRNTGEILKSWDYKKVLPQDKGKSGSWSEHDWFHNNAVWYDKRTNSLTLSGRHQDAVINLDYETGDLNWIIGDPEGWPQEMVDKYFFTPVGDGEFDWQYEQHACVVLPDGDVMMFDNGHWGSKDPAKYVLSKDSYSRGVRYRINTEDMTIEQIWQFGKERGAQFFSPYICNVEYYRDGHYLVHSGGIGYYDAKPTQVLPAFLDTKDPKTKLQTITVEVEDDVVKYEMHTTANYYRAEKLKFYHEGTNLELGEGQLLGHMAVTEEFLTEVPAEDTGLLLPEINEGKFINEVDRIIFDAKFERGQLVMLQLESMTNDDVHRYFVPTTKQTFLAMCAGTFQESDERVVKFNVNKEGLSGIFKITVIVDDKKYQTGVVVNL</sequence>
<protein>
    <submittedName>
        <fullName evidence="2">Aryl-sulfate sulfotransferase</fullName>
    </submittedName>
</protein>
<accession>A0A926ENH7</accession>
<proteinExistence type="predicted"/>
<evidence type="ECO:0000313" key="2">
    <source>
        <dbReference type="EMBL" id="MBC8581327.1"/>
    </source>
</evidence>
<dbReference type="Pfam" id="PF17425">
    <property type="entry name" value="Arylsulfotran_N"/>
    <property type="match status" value="1"/>
</dbReference>
<dbReference type="PANTHER" id="PTHR35340:SF10">
    <property type="entry name" value="CYTOPLASMIC PROTEIN"/>
    <property type="match status" value="1"/>
</dbReference>
<dbReference type="InterPro" id="IPR035391">
    <property type="entry name" value="Arylsulfotran_N"/>
</dbReference>